<reference evidence="1 2" key="1">
    <citation type="journal article" date="2012" name="PLoS Pathog.">
        <title>The genome of the obligate intracellular parasite Trachipleistophora hominis: new insights into microsporidian genome dynamics and reductive evolution.</title>
        <authorList>
            <person name="Heinz E."/>
            <person name="Williams T.A."/>
            <person name="Nakjang S."/>
            <person name="Noel C.J."/>
            <person name="Swan D.C."/>
            <person name="Goldberg A.V."/>
            <person name="Harris S.R."/>
            <person name="Weinmaier T."/>
            <person name="Markert S."/>
            <person name="Becher D."/>
            <person name="Bernhardt J."/>
            <person name="Dagan T."/>
            <person name="Hacker C."/>
            <person name="Lucocq J.M."/>
            <person name="Schweder T."/>
            <person name="Rattei T."/>
            <person name="Hall N."/>
            <person name="Hirt R.P."/>
            <person name="Embley T.M."/>
        </authorList>
    </citation>
    <scope>NUCLEOTIDE SEQUENCE [LARGE SCALE GENOMIC DNA]</scope>
</reference>
<dbReference type="InParanoid" id="L7JYY3"/>
<sequence length="43" mass="4976">MSEKKKNVLEKLEIKYRSIIDGLPEEWENMPAGVVLDTLEKNS</sequence>
<dbReference type="HOGENOM" id="CLU_3242455_0_0_1"/>
<proteinExistence type="predicted"/>
<evidence type="ECO:0000313" key="2">
    <source>
        <dbReference type="Proteomes" id="UP000011185"/>
    </source>
</evidence>
<dbReference type="EMBL" id="JH993841">
    <property type="protein sequence ID" value="ELQ76535.1"/>
    <property type="molecule type" value="Genomic_DNA"/>
</dbReference>
<gene>
    <name evidence="1" type="ORF">THOM_0478</name>
</gene>
<protein>
    <submittedName>
        <fullName evidence="1">Uncharacterized protein</fullName>
    </submittedName>
</protein>
<dbReference type="Proteomes" id="UP000011185">
    <property type="component" value="Unassembled WGS sequence"/>
</dbReference>
<organism evidence="1 2">
    <name type="scientific">Trachipleistophora hominis</name>
    <name type="common">Microsporidian parasite</name>
    <dbReference type="NCBI Taxonomy" id="72359"/>
    <lineage>
        <taxon>Eukaryota</taxon>
        <taxon>Fungi</taxon>
        <taxon>Fungi incertae sedis</taxon>
        <taxon>Microsporidia</taxon>
        <taxon>Pleistophoridae</taxon>
        <taxon>Trachipleistophora</taxon>
    </lineage>
</organism>
<dbReference type="AlphaFoldDB" id="L7JYY3"/>
<accession>L7JYY3</accession>
<evidence type="ECO:0000313" key="1">
    <source>
        <dbReference type="EMBL" id="ELQ76535.1"/>
    </source>
</evidence>
<name>L7JYY3_TRAHO</name>
<dbReference type="VEuPathDB" id="MicrosporidiaDB:THOM_0478"/>
<keyword evidence="2" id="KW-1185">Reference proteome</keyword>